<evidence type="ECO:0000313" key="1">
    <source>
        <dbReference type="EMBL" id="WEK33767.1"/>
    </source>
</evidence>
<dbReference type="AlphaFoldDB" id="A0AAJ5WQ97"/>
<name>A0AAJ5WQ97_9BACT</name>
<proteinExistence type="predicted"/>
<gene>
    <name evidence="1" type="ORF">P0Y53_14845</name>
</gene>
<organism evidence="1 2">
    <name type="scientific">Candidatus Pseudobacter hemicellulosilyticus</name>
    <dbReference type="NCBI Taxonomy" id="3121375"/>
    <lineage>
        <taxon>Bacteria</taxon>
        <taxon>Pseudomonadati</taxon>
        <taxon>Bacteroidota</taxon>
        <taxon>Chitinophagia</taxon>
        <taxon>Chitinophagales</taxon>
        <taxon>Chitinophagaceae</taxon>
        <taxon>Pseudobacter</taxon>
    </lineage>
</organism>
<dbReference type="Proteomes" id="UP001220610">
    <property type="component" value="Chromosome"/>
</dbReference>
<protein>
    <submittedName>
        <fullName evidence="1">Uncharacterized protein</fullName>
    </submittedName>
</protein>
<evidence type="ECO:0000313" key="2">
    <source>
        <dbReference type="Proteomes" id="UP001220610"/>
    </source>
</evidence>
<accession>A0AAJ5WQ97</accession>
<sequence length="47" mass="4793">MGTGTAITGSNRSLCLLAARLPAAAQKIAPGNKTRGDHFSHVIVECG</sequence>
<reference evidence="1" key="1">
    <citation type="submission" date="2023-03" db="EMBL/GenBank/DDBJ databases">
        <title>Andean soil-derived lignocellulolytic bacterial consortium as a source of novel taxa and putative plastic-active enzymes.</title>
        <authorList>
            <person name="Diaz-Garcia L."/>
            <person name="Chuvochina M."/>
            <person name="Feuerriegel G."/>
            <person name="Bunk B."/>
            <person name="Sproer C."/>
            <person name="Streit W.R."/>
            <person name="Rodriguez L.M."/>
            <person name="Overmann J."/>
            <person name="Jimenez D.J."/>
        </authorList>
    </citation>
    <scope>NUCLEOTIDE SEQUENCE</scope>
    <source>
        <strain evidence="1">MAG 7</strain>
    </source>
</reference>
<dbReference type="EMBL" id="CP119311">
    <property type="protein sequence ID" value="WEK33767.1"/>
    <property type="molecule type" value="Genomic_DNA"/>
</dbReference>